<gene>
    <name evidence="1" type="ORF">B0H16DRAFT_1606447</name>
</gene>
<proteinExistence type="predicted"/>
<sequence>MDNASNCDTTSDCLPDYIPTHRSTLSRTRCFPHTVNLIAKAFIAFFFKQPKKMAKVTVAPGKRKRGAQALCGRDIKFKVSFADPLRSHITLPYML</sequence>
<organism evidence="1 2">
    <name type="scientific">Mycena metata</name>
    <dbReference type="NCBI Taxonomy" id="1033252"/>
    <lineage>
        <taxon>Eukaryota</taxon>
        <taxon>Fungi</taxon>
        <taxon>Dikarya</taxon>
        <taxon>Basidiomycota</taxon>
        <taxon>Agaricomycotina</taxon>
        <taxon>Agaricomycetes</taxon>
        <taxon>Agaricomycetidae</taxon>
        <taxon>Agaricales</taxon>
        <taxon>Marasmiineae</taxon>
        <taxon>Mycenaceae</taxon>
        <taxon>Mycena</taxon>
    </lineage>
</organism>
<comment type="caution">
    <text evidence="1">The sequence shown here is derived from an EMBL/GenBank/DDBJ whole genome shotgun (WGS) entry which is preliminary data.</text>
</comment>
<evidence type="ECO:0000313" key="1">
    <source>
        <dbReference type="EMBL" id="KAJ7719488.1"/>
    </source>
</evidence>
<protein>
    <submittedName>
        <fullName evidence="1">Uncharacterized protein</fullName>
    </submittedName>
</protein>
<name>A0AAD7HFQ0_9AGAR</name>
<dbReference type="EMBL" id="JARKIB010000251">
    <property type="protein sequence ID" value="KAJ7719488.1"/>
    <property type="molecule type" value="Genomic_DNA"/>
</dbReference>
<reference evidence="1" key="1">
    <citation type="submission" date="2023-03" db="EMBL/GenBank/DDBJ databases">
        <title>Massive genome expansion in bonnet fungi (Mycena s.s.) driven by repeated elements and novel gene families across ecological guilds.</title>
        <authorList>
            <consortium name="Lawrence Berkeley National Laboratory"/>
            <person name="Harder C.B."/>
            <person name="Miyauchi S."/>
            <person name="Viragh M."/>
            <person name="Kuo A."/>
            <person name="Thoen E."/>
            <person name="Andreopoulos B."/>
            <person name="Lu D."/>
            <person name="Skrede I."/>
            <person name="Drula E."/>
            <person name="Henrissat B."/>
            <person name="Morin E."/>
            <person name="Kohler A."/>
            <person name="Barry K."/>
            <person name="LaButti K."/>
            <person name="Morin E."/>
            <person name="Salamov A."/>
            <person name="Lipzen A."/>
            <person name="Mereny Z."/>
            <person name="Hegedus B."/>
            <person name="Baldrian P."/>
            <person name="Stursova M."/>
            <person name="Weitz H."/>
            <person name="Taylor A."/>
            <person name="Grigoriev I.V."/>
            <person name="Nagy L.G."/>
            <person name="Martin F."/>
            <person name="Kauserud H."/>
        </authorList>
    </citation>
    <scope>NUCLEOTIDE SEQUENCE</scope>
    <source>
        <strain evidence="1">CBHHK182m</strain>
    </source>
</reference>
<dbReference type="Proteomes" id="UP001215598">
    <property type="component" value="Unassembled WGS sequence"/>
</dbReference>
<accession>A0AAD7HFQ0</accession>
<keyword evidence="2" id="KW-1185">Reference proteome</keyword>
<evidence type="ECO:0000313" key="2">
    <source>
        <dbReference type="Proteomes" id="UP001215598"/>
    </source>
</evidence>
<dbReference type="AlphaFoldDB" id="A0AAD7HFQ0"/>